<proteinExistence type="inferred from homology"/>
<dbReference type="NCBIfam" id="NF002114">
    <property type="entry name" value="PRK00951.2-4"/>
    <property type="match status" value="1"/>
</dbReference>
<dbReference type="Pfam" id="PF00475">
    <property type="entry name" value="IGPD"/>
    <property type="match status" value="1"/>
</dbReference>
<comment type="pathway">
    <text evidence="1 6">Amino-acid biosynthesis; L-histidine biosynthesis; L-histidine from 5-phospho-alpha-D-ribose 1-diphosphate: step 6/9.</text>
</comment>
<evidence type="ECO:0000256" key="5">
    <source>
        <dbReference type="ARBA" id="ARBA00023239"/>
    </source>
</evidence>
<keyword evidence="8" id="KW-1185">Reference proteome</keyword>
<keyword evidence="6" id="KW-0963">Cytoplasm</keyword>
<dbReference type="PANTHER" id="PTHR23133:SF2">
    <property type="entry name" value="IMIDAZOLEGLYCEROL-PHOSPHATE DEHYDRATASE"/>
    <property type="match status" value="1"/>
</dbReference>
<dbReference type="PROSITE" id="PS00954">
    <property type="entry name" value="IGP_DEHYDRATASE_1"/>
    <property type="match status" value="1"/>
</dbReference>
<sequence>MKKSKVERDTDETSVSIEFNAEGSGKSEITTGIGFMDHMLDSFATHGRFDLMVYVDGDLEVDKHHTIEDIGLVLGKAIKKSVEDVDITRFGFASVPMDEAISKTSLDVSGRSYLVMEIPEGSVGGIDVVLIEHFFRSLCSNAGITLHIQAVGDDMHHVVEAVFKSFGQALKQALDESNEVLSTKGTLD</sequence>
<dbReference type="Gene3D" id="3.30.230.40">
    <property type="entry name" value="Imidazole glycerol phosphate dehydratase, domain 1"/>
    <property type="match status" value="2"/>
</dbReference>
<dbReference type="EMBL" id="MRZU01000004">
    <property type="protein sequence ID" value="OUJ18522.1"/>
    <property type="molecule type" value="Genomic_DNA"/>
</dbReference>
<dbReference type="FunFam" id="3.30.230.40:FF:000001">
    <property type="entry name" value="Imidazoleglycerol-phosphate dehydratase HisB"/>
    <property type="match status" value="1"/>
</dbReference>
<keyword evidence="3 6" id="KW-0028">Amino-acid biosynthesis</keyword>
<dbReference type="GO" id="GO:0004424">
    <property type="term" value="F:imidazoleglycerol-phosphate dehydratase activity"/>
    <property type="evidence" value="ECO:0007669"/>
    <property type="project" value="UniProtKB-UniRule"/>
</dbReference>
<evidence type="ECO:0000256" key="3">
    <source>
        <dbReference type="ARBA" id="ARBA00022605"/>
    </source>
</evidence>
<dbReference type="InterPro" id="IPR020568">
    <property type="entry name" value="Ribosomal_Su5_D2-typ_SF"/>
</dbReference>
<dbReference type="InterPro" id="IPR038494">
    <property type="entry name" value="IGPD_sf"/>
</dbReference>
<comment type="caution">
    <text evidence="7">The sequence shown here is derived from an EMBL/GenBank/DDBJ whole genome shotgun (WGS) entry which is preliminary data.</text>
</comment>
<dbReference type="SUPFAM" id="SSF54211">
    <property type="entry name" value="Ribosomal protein S5 domain 2-like"/>
    <property type="match status" value="2"/>
</dbReference>
<dbReference type="GO" id="GO:0005737">
    <property type="term" value="C:cytoplasm"/>
    <property type="evidence" value="ECO:0007669"/>
    <property type="project" value="UniProtKB-SubCell"/>
</dbReference>
<dbReference type="HAMAP" id="MF_00076">
    <property type="entry name" value="HisB"/>
    <property type="match status" value="1"/>
</dbReference>
<name>A0A1Y3GAP4_9EURY</name>
<accession>A0A1Y3GAP4</accession>
<dbReference type="PROSITE" id="PS00955">
    <property type="entry name" value="IGP_DEHYDRATASE_2"/>
    <property type="match status" value="1"/>
</dbReference>
<dbReference type="CDD" id="cd07914">
    <property type="entry name" value="IGPD"/>
    <property type="match status" value="1"/>
</dbReference>
<evidence type="ECO:0000256" key="1">
    <source>
        <dbReference type="ARBA" id="ARBA00005047"/>
    </source>
</evidence>
<dbReference type="InterPro" id="IPR020565">
    <property type="entry name" value="ImidazoleglycerP_deHydtase_CS"/>
</dbReference>
<protein>
    <recommendedName>
        <fullName evidence="2 6">Imidazoleglycerol-phosphate dehydratase</fullName>
        <shortName evidence="6">IGPD</shortName>
        <ecNumber evidence="6">4.2.1.19</ecNumber>
    </recommendedName>
</protein>
<dbReference type="AlphaFoldDB" id="A0A1Y3GAP4"/>
<evidence type="ECO:0000313" key="7">
    <source>
        <dbReference type="EMBL" id="OUJ18522.1"/>
    </source>
</evidence>
<evidence type="ECO:0000256" key="2">
    <source>
        <dbReference type="ARBA" id="ARBA00016664"/>
    </source>
</evidence>
<dbReference type="EC" id="4.2.1.19" evidence="6"/>
<dbReference type="Proteomes" id="UP000195137">
    <property type="component" value="Unassembled WGS sequence"/>
</dbReference>
<evidence type="ECO:0000313" key="8">
    <source>
        <dbReference type="Proteomes" id="UP000195137"/>
    </source>
</evidence>
<dbReference type="UniPathway" id="UPA00031">
    <property type="reaction ID" value="UER00011"/>
</dbReference>
<dbReference type="PANTHER" id="PTHR23133">
    <property type="entry name" value="IMIDAZOLEGLYCEROL-PHOSPHATE DEHYDRATASE HIS7"/>
    <property type="match status" value="1"/>
</dbReference>
<dbReference type="GO" id="GO:0000105">
    <property type="term" value="P:L-histidine biosynthetic process"/>
    <property type="evidence" value="ECO:0007669"/>
    <property type="project" value="UniProtKB-UniRule"/>
</dbReference>
<comment type="subcellular location">
    <subcellularLocation>
        <location evidence="6">Cytoplasm</location>
    </subcellularLocation>
</comment>
<dbReference type="RefSeq" id="WP_086637789.1">
    <property type="nucleotide sequence ID" value="NZ_MRZU01000004.1"/>
</dbReference>
<comment type="similarity">
    <text evidence="6">Belongs to the imidazoleglycerol-phosphate dehydratase family.</text>
</comment>
<evidence type="ECO:0000256" key="4">
    <source>
        <dbReference type="ARBA" id="ARBA00023102"/>
    </source>
</evidence>
<keyword evidence="5 6" id="KW-0456">Lyase</keyword>
<dbReference type="InterPro" id="IPR000807">
    <property type="entry name" value="ImidazoleglycerolP_deHydtase"/>
</dbReference>
<dbReference type="NCBIfam" id="NF002111">
    <property type="entry name" value="PRK00951.2-1"/>
    <property type="match status" value="1"/>
</dbReference>
<comment type="catalytic activity">
    <reaction evidence="6">
        <text>D-erythro-1-(imidazol-4-yl)glycerol 3-phosphate = 3-(imidazol-4-yl)-2-oxopropyl phosphate + H2O</text>
        <dbReference type="Rhea" id="RHEA:11040"/>
        <dbReference type="ChEBI" id="CHEBI:15377"/>
        <dbReference type="ChEBI" id="CHEBI:57766"/>
        <dbReference type="ChEBI" id="CHEBI:58278"/>
        <dbReference type="EC" id="4.2.1.19"/>
    </reaction>
</comment>
<gene>
    <name evidence="6" type="primary">hisB</name>
    <name evidence="7" type="ORF">AMET1_1441</name>
</gene>
<dbReference type="OrthoDB" id="103579at2157"/>
<keyword evidence="4 6" id="KW-0368">Histidine biosynthesis</keyword>
<dbReference type="FunFam" id="3.30.230.40:FF:000003">
    <property type="entry name" value="Imidazoleglycerol-phosphate dehydratase HisB"/>
    <property type="match status" value="1"/>
</dbReference>
<organism evidence="7 8">
    <name type="scientific">Methanonatronarchaeum thermophilum</name>
    <dbReference type="NCBI Taxonomy" id="1927129"/>
    <lineage>
        <taxon>Archaea</taxon>
        <taxon>Methanobacteriati</taxon>
        <taxon>Methanobacteriota</taxon>
        <taxon>Methanonatronarchaeia</taxon>
        <taxon>Methanonatronarchaeales</taxon>
        <taxon>Methanonatronarchaeaceae</taxon>
        <taxon>Methanonatronarchaeum</taxon>
    </lineage>
</organism>
<evidence type="ECO:0000256" key="6">
    <source>
        <dbReference type="HAMAP-Rule" id="MF_00076"/>
    </source>
</evidence>
<reference evidence="7 8" key="1">
    <citation type="submission" date="2016-12" db="EMBL/GenBank/DDBJ databases">
        <title>Discovery of methanogenic haloarchaea.</title>
        <authorList>
            <person name="Sorokin D.Y."/>
            <person name="Makarova K.S."/>
            <person name="Abbas B."/>
            <person name="Ferrer M."/>
            <person name="Golyshin P.N."/>
        </authorList>
    </citation>
    <scope>NUCLEOTIDE SEQUENCE [LARGE SCALE GENOMIC DNA]</scope>
    <source>
        <strain evidence="7">AMET1</strain>
    </source>
</reference>